<reference evidence="1" key="2">
    <citation type="journal article" date="2015" name="Data Brief">
        <title>Shoot transcriptome of the giant reed, Arundo donax.</title>
        <authorList>
            <person name="Barrero R.A."/>
            <person name="Guerrero F.D."/>
            <person name="Moolhuijzen P."/>
            <person name="Goolsby J.A."/>
            <person name="Tidwell J."/>
            <person name="Bellgard S.E."/>
            <person name="Bellgard M.I."/>
        </authorList>
    </citation>
    <scope>NUCLEOTIDE SEQUENCE</scope>
    <source>
        <tissue evidence="1">Shoot tissue taken approximately 20 cm above the soil surface</tissue>
    </source>
</reference>
<dbReference type="AlphaFoldDB" id="A0A0A9DPQ8"/>
<name>A0A0A9DPQ8_ARUDO</name>
<dbReference type="EMBL" id="GBRH01209242">
    <property type="protein sequence ID" value="JAD88653.1"/>
    <property type="molecule type" value="Transcribed_RNA"/>
</dbReference>
<protein>
    <submittedName>
        <fullName evidence="1">Les22</fullName>
    </submittedName>
</protein>
<accession>A0A0A9DPQ8</accession>
<reference evidence="1" key="1">
    <citation type="submission" date="2014-09" db="EMBL/GenBank/DDBJ databases">
        <authorList>
            <person name="Magalhaes I.L.F."/>
            <person name="Oliveira U."/>
            <person name="Santos F.R."/>
            <person name="Vidigal T.H.D.A."/>
            <person name="Brescovit A.D."/>
            <person name="Santos A.J."/>
        </authorList>
    </citation>
    <scope>NUCLEOTIDE SEQUENCE</scope>
    <source>
        <tissue evidence="1">Shoot tissue taken approximately 20 cm above the soil surface</tissue>
    </source>
</reference>
<sequence length="78" mass="9343">MKIDYFDVPFTMPVELTAMVNIQTYIFEGEIHLQYAMAKTKIKLFLNGIEFFLKQIEDSYCHRWIKNRSGLFYSSYSQ</sequence>
<organism evidence="1">
    <name type="scientific">Arundo donax</name>
    <name type="common">Giant reed</name>
    <name type="synonym">Donax arundinaceus</name>
    <dbReference type="NCBI Taxonomy" id="35708"/>
    <lineage>
        <taxon>Eukaryota</taxon>
        <taxon>Viridiplantae</taxon>
        <taxon>Streptophyta</taxon>
        <taxon>Embryophyta</taxon>
        <taxon>Tracheophyta</taxon>
        <taxon>Spermatophyta</taxon>
        <taxon>Magnoliopsida</taxon>
        <taxon>Liliopsida</taxon>
        <taxon>Poales</taxon>
        <taxon>Poaceae</taxon>
        <taxon>PACMAD clade</taxon>
        <taxon>Arundinoideae</taxon>
        <taxon>Arundineae</taxon>
        <taxon>Arundo</taxon>
    </lineage>
</organism>
<proteinExistence type="predicted"/>
<evidence type="ECO:0000313" key="1">
    <source>
        <dbReference type="EMBL" id="JAD88653.1"/>
    </source>
</evidence>